<comment type="caution">
    <text evidence="2">The sequence shown here is derived from an EMBL/GenBank/DDBJ whole genome shotgun (WGS) entry which is preliminary data.</text>
</comment>
<feature type="domain" description="DUF397" evidence="1">
    <location>
        <begin position="18"/>
        <end position="60"/>
    </location>
</feature>
<dbReference type="Pfam" id="PF04149">
    <property type="entry name" value="DUF397"/>
    <property type="match status" value="1"/>
</dbReference>
<sequence length="67" mass="7420">MAERPSFIGATWKRACTGGDCVEVAFQDGRVGVRDGKQGDDATVLTFTHEEWQRFVEAVKIGMFDVP</sequence>
<protein>
    <submittedName>
        <fullName evidence="2">DUF397 domain-containing protein</fullName>
    </submittedName>
</protein>
<keyword evidence="3" id="KW-1185">Reference proteome</keyword>
<proteinExistence type="predicted"/>
<dbReference type="EMBL" id="JBDJAW010000009">
    <property type="protein sequence ID" value="MEN3536078.1"/>
    <property type="molecule type" value="Genomic_DNA"/>
</dbReference>
<gene>
    <name evidence="2" type="ORF">AAH991_13265</name>
</gene>
<accession>A0ABV0AL93</accession>
<reference evidence="2 3" key="1">
    <citation type="submission" date="2024-05" db="EMBL/GenBank/DDBJ databases">
        <title>Microbispora sp.ZYX-F-249.</title>
        <authorList>
            <person name="Xie H."/>
        </authorList>
    </citation>
    <scope>NUCLEOTIDE SEQUENCE [LARGE SCALE GENOMIC DNA]</scope>
    <source>
        <strain evidence="2 3">ZYX-F-249</strain>
    </source>
</reference>
<organism evidence="2 3">
    <name type="scientific">Microbispora maris</name>
    <dbReference type="NCBI Taxonomy" id="3144104"/>
    <lineage>
        <taxon>Bacteria</taxon>
        <taxon>Bacillati</taxon>
        <taxon>Actinomycetota</taxon>
        <taxon>Actinomycetes</taxon>
        <taxon>Streptosporangiales</taxon>
        <taxon>Streptosporangiaceae</taxon>
        <taxon>Microbispora</taxon>
    </lineage>
</organism>
<dbReference type="Proteomes" id="UP001447516">
    <property type="component" value="Unassembled WGS sequence"/>
</dbReference>
<dbReference type="InterPro" id="IPR007278">
    <property type="entry name" value="DUF397"/>
</dbReference>
<name>A0ABV0AL93_9ACTN</name>
<evidence type="ECO:0000259" key="1">
    <source>
        <dbReference type="Pfam" id="PF04149"/>
    </source>
</evidence>
<dbReference type="RefSeq" id="WP_346226086.1">
    <property type="nucleotide sequence ID" value="NZ_JBDJAW010000009.1"/>
</dbReference>
<evidence type="ECO:0000313" key="2">
    <source>
        <dbReference type="EMBL" id="MEN3536078.1"/>
    </source>
</evidence>
<evidence type="ECO:0000313" key="3">
    <source>
        <dbReference type="Proteomes" id="UP001447516"/>
    </source>
</evidence>